<dbReference type="EMBL" id="SHKP01000008">
    <property type="protein sequence ID" value="RZT93776.1"/>
    <property type="molecule type" value="Genomic_DNA"/>
</dbReference>
<accession>A0A4Q7VAH3</accession>
<dbReference type="Proteomes" id="UP000293671">
    <property type="component" value="Unassembled WGS sequence"/>
</dbReference>
<dbReference type="InterPro" id="IPR008551">
    <property type="entry name" value="TANGO2"/>
</dbReference>
<name>A0A4Q7VAH3_9BURK</name>
<dbReference type="PANTHER" id="PTHR17985">
    <property type="entry name" value="SER/THR-RICH PROTEIN T10 IN DGCR REGION"/>
    <property type="match status" value="1"/>
</dbReference>
<organism evidence="1 2">
    <name type="scientific">Rivibacter subsaxonicus</name>
    <dbReference type="NCBI Taxonomy" id="457575"/>
    <lineage>
        <taxon>Bacteria</taxon>
        <taxon>Pseudomonadati</taxon>
        <taxon>Pseudomonadota</taxon>
        <taxon>Betaproteobacteria</taxon>
        <taxon>Burkholderiales</taxon>
        <taxon>Rivibacter</taxon>
    </lineage>
</organism>
<evidence type="ECO:0000313" key="1">
    <source>
        <dbReference type="EMBL" id="RZT93776.1"/>
    </source>
</evidence>
<dbReference type="PANTHER" id="PTHR17985:SF8">
    <property type="entry name" value="TRANSPORT AND GOLGI ORGANIZATION PROTEIN 2 HOMOLOG"/>
    <property type="match status" value="1"/>
</dbReference>
<sequence>MCLVALALGASERFPLVLASNRDEFFERPALPLAWWSPRPEAGPLLAGRDLLGGGTWLGLNASGRLALVTNIRRPGAQRTDAESRGAIVPHWLANDAGADAFWARLQPDRFNGFNLICADLPRDEFSWMASDLARPRSLAPGIHGLSNAALDAPWPKVEMLKARLAQAAAGADGVERLEAELFEALADRSLATDAELPTTGVPLDVERWLSAAFIRSPDGRYGTRCSTLLIAERIAGGGLRVAVVERSHAHPGQAAGERREQLLLQAGDERKP</sequence>
<proteinExistence type="predicted"/>
<reference evidence="1 2" key="1">
    <citation type="submission" date="2019-02" db="EMBL/GenBank/DDBJ databases">
        <title>Genomic Encyclopedia of Type Strains, Phase IV (KMG-IV): sequencing the most valuable type-strain genomes for metagenomic binning, comparative biology and taxonomic classification.</title>
        <authorList>
            <person name="Goeker M."/>
        </authorList>
    </citation>
    <scope>NUCLEOTIDE SEQUENCE [LARGE SCALE GENOMIC DNA]</scope>
    <source>
        <strain evidence="1 2">DSM 19570</strain>
    </source>
</reference>
<comment type="caution">
    <text evidence="1">The sequence shown here is derived from an EMBL/GenBank/DDBJ whole genome shotgun (WGS) entry which is preliminary data.</text>
</comment>
<dbReference type="RefSeq" id="WP_130434223.1">
    <property type="nucleotide sequence ID" value="NZ_SHKP01000008.1"/>
</dbReference>
<gene>
    <name evidence="1" type="ORF">EV670_3330</name>
</gene>
<evidence type="ECO:0000313" key="2">
    <source>
        <dbReference type="Proteomes" id="UP000293671"/>
    </source>
</evidence>
<keyword evidence="2" id="KW-1185">Reference proteome</keyword>
<dbReference type="OrthoDB" id="4380123at2"/>
<dbReference type="AlphaFoldDB" id="A0A4Q7VAH3"/>
<protein>
    <submittedName>
        <fullName evidence="1">Uncharacterized protein with NRDE domain</fullName>
    </submittedName>
</protein>
<dbReference type="Pfam" id="PF05742">
    <property type="entry name" value="TANGO2"/>
    <property type="match status" value="1"/>
</dbReference>